<gene>
    <name evidence="19" type="ORF">KVT40_008813</name>
</gene>
<dbReference type="PANTHER" id="PTHR23163:SF0">
    <property type="entry name" value="E3 UBIQUITIN-PROTEIN LIGASE BRE1"/>
    <property type="match status" value="1"/>
</dbReference>
<dbReference type="Gene3D" id="3.30.40.10">
    <property type="entry name" value="Zinc/RING finger domain, C3HC4 (zinc finger)"/>
    <property type="match status" value="1"/>
</dbReference>
<dbReference type="EMBL" id="JAESVG020000010">
    <property type="protein sequence ID" value="KAG8623837.1"/>
    <property type="molecule type" value="Genomic_DNA"/>
</dbReference>
<keyword evidence="5 15" id="KW-0808">Transferase</keyword>
<evidence type="ECO:0000256" key="11">
    <source>
        <dbReference type="ARBA" id="ARBA00023054"/>
    </source>
</evidence>
<feature type="domain" description="RING-type" evidence="18">
    <location>
        <begin position="669"/>
        <end position="708"/>
    </location>
</feature>
<evidence type="ECO:0000256" key="16">
    <source>
        <dbReference type="SAM" id="Coils"/>
    </source>
</evidence>
<comment type="caution">
    <text evidence="19">The sequence shown here is derived from an EMBL/GenBank/DDBJ whole genome shotgun (WGS) entry which is preliminary data.</text>
</comment>
<evidence type="ECO:0000256" key="17">
    <source>
        <dbReference type="SAM" id="MobiDB-lite"/>
    </source>
</evidence>
<dbReference type="GO" id="GO:0005634">
    <property type="term" value="C:nucleus"/>
    <property type="evidence" value="ECO:0007669"/>
    <property type="project" value="UniProtKB-SubCell"/>
</dbReference>
<dbReference type="CDD" id="cd16499">
    <property type="entry name" value="RING-HC_Bre1-like"/>
    <property type="match status" value="1"/>
</dbReference>
<dbReference type="SMART" id="SM00184">
    <property type="entry name" value="RING"/>
    <property type="match status" value="1"/>
</dbReference>
<keyword evidence="7 14" id="KW-0863">Zinc-finger</keyword>
<keyword evidence="20" id="KW-1185">Reference proteome</keyword>
<keyword evidence="8 15" id="KW-0833">Ubl conjugation pathway</keyword>
<evidence type="ECO:0000256" key="9">
    <source>
        <dbReference type="ARBA" id="ARBA00022833"/>
    </source>
</evidence>
<feature type="coiled-coil region" evidence="16">
    <location>
        <begin position="547"/>
        <end position="651"/>
    </location>
</feature>
<evidence type="ECO:0000256" key="14">
    <source>
        <dbReference type="PROSITE-ProRule" id="PRU00175"/>
    </source>
</evidence>
<evidence type="ECO:0000256" key="15">
    <source>
        <dbReference type="RuleBase" id="RU365038"/>
    </source>
</evidence>
<feature type="compositionally biased region" description="Basic and acidic residues" evidence="17">
    <location>
        <begin position="352"/>
        <end position="367"/>
    </location>
</feature>
<evidence type="ECO:0000256" key="8">
    <source>
        <dbReference type="ARBA" id="ARBA00022786"/>
    </source>
</evidence>
<dbReference type="Pfam" id="PF26095">
    <property type="entry name" value="CC_Bre1"/>
    <property type="match status" value="1"/>
</dbReference>
<dbReference type="InterPro" id="IPR017907">
    <property type="entry name" value="Znf_RING_CS"/>
</dbReference>
<dbReference type="UniPathway" id="UPA00143"/>
<keyword evidence="9 15" id="KW-0862">Zinc</keyword>
<dbReference type="GO" id="GO:0016567">
    <property type="term" value="P:protein ubiquitination"/>
    <property type="evidence" value="ECO:0007669"/>
    <property type="project" value="UniProtKB-UniRule"/>
</dbReference>
<evidence type="ECO:0000256" key="1">
    <source>
        <dbReference type="ARBA" id="ARBA00000900"/>
    </source>
</evidence>
<evidence type="ECO:0000256" key="12">
    <source>
        <dbReference type="ARBA" id="ARBA00023242"/>
    </source>
</evidence>
<feature type="coiled-coil region" evidence="16">
    <location>
        <begin position="63"/>
        <end position="90"/>
    </location>
</feature>
<dbReference type="PROSITE" id="PS50089">
    <property type="entry name" value="ZF_RING_2"/>
    <property type="match status" value="1"/>
</dbReference>
<keyword evidence="11 15" id="KW-0175">Coiled coil</keyword>
<dbReference type="GO" id="GO:0061630">
    <property type="term" value="F:ubiquitin protein ligase activity"/>
    <property type="evidence" value="ECO:0007669"/>
    <property type="project" value="UniProtKB-EC"/>
</dbReference>
<feature type="coiled-coil region" evidence="16">
    <location>
        <begin position="190"/>
        <end position="224"/>
    </location>
</feature>
<dbReference type="InterPro" id="IPR018957">
    <property type="entry name" value="Znf_C3HC4_RING-type"/>
</dbReference>
<dbReference type="Proteomes" id="UP000809789">
    <property type="component" value="Unassembled WGS sequence"/>
</dbReference>
<evidence type="ECO:0000256" key="7">
    <source>
        <dbReference type="ARBA" id="ARBA00022771"/>
    </source>
</evidence>
<evidence type="ECO:0000256" key="6">
    <source>
        <dbReference type="ARBA" id="ARBA00022723"/>
    </source>
</evidence>
<name>A0A8K0PCS0_9PEZI</name>
<dbReference type="SUPFAM" id="SSF57850">
    <property type="entry name" value="RING/U-box"/>
    <property type="match status" value="1"/>
</dbReference>
<dbReference type="PANTHER" id="PTHR23163">
    <property type="entry name" value="RING FINGER PROTEIN-RELATED"/>
    <property type="match status" value="1"/>
</dbReference>
<dbReference type="GO" id="GO:0033503">
    <property type="term" value="C:HULC complex"/>
    <property type="evidence" value="ECO:0007669"/>
    <property type="project" value="TreeGrafter"/>
</dbReference>
<feature type="region of interest" description="Disordered" evidence="17">
    <location>
        <begin position="235"/>
        <end position="255"/>
    </location>
</feature>
<dbReference type="InterPro" id="IPR013956">
    <property type="entry name" value="E3_ubiquit_lig_Bre1"/>
</dbReference>
<reference evidence="19" key="1">
    <citation type="submission" date="2021-07" db="EMBL/GenBank/DDBJ databases">
        <title>Elsinoe batatas strain:CRI-CJ2 Genome sequencing and assembly.</title>
        <authorList>
            <person name="Huang L."/>
        </authorList>
    </citation>
    <scope>NUCLEOTIDE SEQUENCE</scope>
    <source>
        <strain evidence="19">CRI-CJ2</strain>
    </source>
</reference>
<evidence type="ECO:0000259" key="18">
    <source>
        <dbReference type="PROSITE" id="PS50089"/>
    </source>
</evidence>
<organism evidence="19 20">
    <name type="scientific">Elsinoe batatas</name>
    <dbReference type="NCBI Taxonomy" id="2601811"/>
    <lineage>
        <taxon>Eukaryota</taxon>
        <taxon>Fungi</taxon>
        <taxon>Dikarya</taxon>
        <taxon>Ascomycota</taxon>
        <taxon>Pezizomycotina</taxon>
        <taxon>Dothideomycetes</taxon>
        <taxon>Dothideomycetidae</taxon>
        <taxon>Myriangiales</taxon>
        <taxon>Elsinoaceae</taxon>
        <taxon>Elsinoe</taxon>
    </lineage>
</organism>
<dbReference type="EC" id="2.3.2.27" evidence="15"/>
<evidence type="ECO:0000313" key="20">
    <source>
        <dbReference type="Proteomes" id="UP000809789"/>
    </source>
</evidence>
<dbReference type="InterPro" id="IPR013083">
    <property type="entry name" value="Znf_RING/FYVE/PHD"/>
</dbReference>
<evidence type="ECO:0000313" key="19">
    <source>
        <dbReference type="EMBL" id="KAG8623837.1"/>
    </source>
</evidence>
<comment type="function">
    <text evidence="13">E3 ubiquitin-protein ligase that mediates monoubiquitination of histone H2B to form H2BK123ub1. H2BK123ub1 gives a specific tag for epigenetic transcriptional activation and is also a prerequisite for H3K4me and H3K79me formation.</text>
</comment>
<evidence type="ECO:0000256" key="5">
    <source>
        <dbReference type="ARBA" id="ARBA00022679"/>
    </source>
</evidence>
<dbReference type="InterPro" id="IPR058643">
    <property type="entry name" value="BRE1-like_CC"/>
</dbReference>
<sequence length="722" mass="80480">MKSQTLETGAFPSALKLKMEDRKRTIVADHDDVGPPSKKQATAANGASRMDADKEKDVENYQKDAILRQMKEYKRNCKELESNVKDLKSQASYHDDHIRLIDAWFSQLLDEIHVLVSGTPVAEKGTSFQSSLLSESSSAFQEHLSGRSSKIREVIKDIYSRIPQSSPEANELQERMSALLAAEKAHIMQLQRVTAEKDALEDRLDAATERYLMAEKKLDRAKSAAVQKLEQQAVLKREDDTTKPEKAVKTEKVETNGEVDPAAANAAESARREAVAAAEKRKLQVEQLEAENKRLTDDLTAARTKAASVSDDDYAKTSLFTIAKSQLEDTITRLNDLKATNSQLQEDIKRLQAERTSSRTQAEEESRNTISENESLLARSESDLARIRNNRDALNAEVEILKGTHTTSQEAIGAAKELAEARELRIKALETELESVRRQTEGSRPMSTEDVENLGVDALRNKLLQVQSEYQELSDQTKPIEAAWRKTSAVANKKVFDQLNVEDKLGRLSAEKAKADQKYFAAMKTAEARLLEIGALKTQKEKTSGVVTLLKETEASLKQLVASLEKQHSEAKDGLARMESQNRNLQQKISEADVNLQTSKTEASELKTLLISKDESATKAANERRKMEVEAAEIKAKLEDQKKLNDTLKKRVTNGDGTAADDWRRMGICPVCNANLRNTALKLCGHVFCNVCIQNLITNRSRKCPTCSKNFGNNDSMPVHLA</sequence>
<dbReference type="InterPro" id="IPR001841">
    <property type="entry name" value="Znf_RING"/>
</dbReference>
<feature type="region of interest" description="Disordered" evidence="17">
    <location>
        <begin position="352"/>
        <end position="377"/>
    </location>
</feature>
<dbReference type="AlphaFoldDB" id="A0A8K0PCS0"/>
<keyword evidence="12 15" id="KW-0539">Nucleus</keyword>
<evidence type="ECO:0000256" key="2">
    <source>
        <dbReference type="ARBA" id="ARBA00004123"/>
    </source>
</evidence>
<dbReference type="Pfam" id="PF08647">
    <property type="entry name" value="BRE1"/>
    <property type="match status" value="1"/>
</dbReference>
<dbReference type="OrthoDB" id="654191at2759"/>
<evidence type="ECO:0000256" key="3">
    <source>
        <dbReference type="ARBA" id="ARBA00004906"/>
    </source>
</evidence>
<evidence type="ECO:0000256" key="4">
    <source>
        <dbReference type="ARBA" id="ARBA00005555"/>
    </source>
</evidence>
<feature type="region of interest" description="Disordered" evidence="17">
    <location>
        <begin position="26"/>
        <end position="58"/>
    </location>
</feature>
<evidence type="ECO:0000256" key="10">
    <source>
        <dbReference type="ARBA" id="ARBA00022853"/>
    </source>
</evidence>
<keyword evidence="6 15" id="KW-0479">Metal-binding</keyword>
<evidence type="ECO:0000256" key="13">
    <source>
        <dbReference type="ARBA" id="ARBA00059679"/>
    </source>
</evidence>
<accession>A0A8K0PCS0</accession>
<comment type="similarity">
    <text evidence="4 15">Belongs to the BRE1 family.</text>
</comment>
<comment type="pathway">
    <text evidence="3 15">Protein modification; protein ubiquitination.</text>
</comment>
<dbReference type="Pfam" id="PF00097">
    <property type="entry name" value="zf-C3HC4"/>
    <property type="match status" value="1"/>
</dbReference>
<comment type="catalytic activity">
    <reaction evidence="1 15">
        <text>S-ubiquitinyl-[E2 ubiquitin-conjugating enzyme]-L-cysteine + [acceptor protein]-L-lysine = [E2 ubiquitin-conjugating enzyme]-L-cysteine + N(6)-ubiquitinyl-[acceptor protein]-L-lysine.</text>
        <dbReference type="EC" id="2.3.2.27"/>
    </reaction>
</comment>
<comment type="subcellular location">
    <subcellularLocation>
        <location evidence="2 15">Nucleus</location>
    </subcellularLocation>
</comment>
<dbReference type="GO" id="GO:0008270">
    <property type="term" value="F:zinc ion binding"/>
    <property type="evidence" value="ECO:0007669"/>
    <property type="project" value="UniProtKB-KW"/>
</dbReference>
<dbReference type="PROSITE" id="PS00518">
    <property type="entry name" value="ZF_RING_1"/>
    <property type="match status" value="1"/>
</dbReference>
<proteinExistence type="inferred from homology"/>
<dbReference type="GO" id="GO:0006325">
    <property type="term" value="P:chromatin organization"/>
    <property type="evidence" value="ECO:0007669"/>
    <property type="project" value="UniProtKB-KW"/>
</dbReference>
<protein>
    <recommendedName>
        <fullName evidence="15">E3 ubiquitin protein ligase</fullName>
        <ecNumber evidence="15">2.3.2.27</ecNumber>
    </recommendedName>
</protein>
<keyword evidence="10 15" id="KW-0156">Chromatin regulator</keyword>